<evidence type="ECO:0000313" key="2">
    <source>
        <dbReference type="WBParaSite" id="ES5_v2.g9746.t1"/>
    </source>
</evidence>
<sequence>MYEKVEYIPSAEPQPPSSFIPEQEAFDFRDPE</sequence>
<evidence type="ECO:0000313" key="1">
    <source>
        <dbReference type="Proteomes" id="UP000887579"/>
    </source>
</evidence>
<dbReference type="Proteomes" id="UP000887579">
    <property type="component" value="Unplaced"/>
</dbReference>
<proteinExistence type="predicted"/>
<name>A0AC34GY22_9BILA</name>
<organism evidence="1 2">
    <name type="scientific">Panagrolaimus sp. ES5</name>
    <dbReference type="NCBI Taxonomy" id="591445"/>
    <lineage>
        <taxon>Eukaryota</taxon>
        <taxon>Metazoa</taxon>
        <taxon>Ecdysozoa</taxon>
        <taxon>Nematoda</taxon>
        <taxon>Chromadorea</taxon>
        <taxon>Rhabditida</taxon>
        <taxon>Tylenchina</taxon>
        <taxon>Panagrolaimomorpha</taxon>
        <taxon>Panagrolaimoidea</taxon>
        <taxon>Panagrolaimidae</taxon>
        <taxon>Panagrolaimus</taxon>
    </lineage>
</organism>
<reference evidence="2" key="1">
    <citation type="submission" date="2022-11" db="UniProtKB">
        <authorList>
            <consortium name="WormBaseParasite"/>
        </authorList>
    </citation>
    <scope>IDENTIFICATION</scope>
</reference>
<dbReference type="WBParaSite" id="ES5_v2.g9746.t1">
    <property type="protein sequence ID" value="ES5_v2.g9746.t1"/>
    <property type="gene ID" value="ES5_v2.g9746"/>
</dbReference>
<protein>
    <submittedName>
        <fullName evidence="2">Uncharacterized protein</fullName>
    </submittedName>
</protein>
<accession>A0AC34GY22</accession>